<name>A0A8S5P9Z2_9CAUD</name>
<accession>A0A8S5P9Z2</accession>
<evidence type="ECO:0000313" key="1">
    <source>
        <dbReference type="EMBL" id="DAE03886.1"/>
    </source>
</evidence>
<protein>
    <submittedName>
        <fullName evidence="1">Uncharacterized protein</fullName>
    </submittedName>
</protein>
<sequence length="63" mass="6788">MKNDRYKKARFRGPSVAPEPGLLCVSFFVRFQAGSCPDPVVNVMTYKSVSSHCPTFFGGAGGS</sequence>
<proteinExistence type="predicted"/>
<dbReference type="EMBL" id="BK015376">
    <property type="protein sequence ID" value="DAE03886.1"/>
    <property type="molecule type" value="Genomic_DNA"/>
</dbReference>
<organism evidence="1">
    <name type="scientific">Siphoviridae sp. ct0WL2</name>
    <dbReference type="NCBI Taxonomy" id="2825294"/>
    <lineage>
        <taxon>Viruses</taxon>
        <taxon>Duplodnaviria</taxon>
        <taxon>Heunggongvirae</taxon>
        <taxon>Uroviricota</taxon>
        <taxon>Caudoviricetes</taxon>
    </lineage>
</organism>
<reference evidence="1" key="1">
    <citation type="journal article" date="2021" name="Proc. Natl. Acad. Sci. U.S.A.">
        <title>A Catalog of Tens of Thousands of Viruses from Human Metagenomes Reveals Hidden Associations with Chronic Diseases.</title>
        <authorList>
            <person name="Tisza M.J."/>
            <person name="Buck C.B."/>
        </authorList>
    </citation>
    <scope>NUCLEOTIDE SEQUENCE</scope>
    <source>
        <strain evidence="1">Ct0WL2</strain>
    </source>
</reference>